<evidence type="ECO:0000256" key="2">
    <source>
        <dbReference type="SAM" id="MobiDB-lite"/>
    </source>
</evidence>
<dbReference type="AlphaFoldDB" id="A0A8R1HNB5"/>
<feature type="compositionally biased region" description="Basic and acidic residues" evidence="2">
    <location>
        <begin position="453"/>
        <end position="467"/>
    </location>
</feature>
<dbReference type="PROSITE" id="PS50103">
    <property type="entry name" value="ZF_C3H1"/>
    <property type="match status" value="1"/>
</dbReference>
<proteinExistence type="predicted"/>
<evidence type="ECO:0000259" key="3">
    <source>
        <dbReference type="PROSITE" id="PS50103"/>
    </source>
</evidence>
<feature type="region of interest" description="Disordered" evidence="2">
    <location>
        <begin position="357"/>
        <end position="499"/>
    </location>
</feature>
<evidence type="ECO:0000256" key="1">
    <source>
        <dbReference type="PROSITE-ProRule" id="PRU00723"/>
    </source>
</evidence>
<protein>
    <submittedName>
        <fullName evidence="4">C3H1-type domain-containing protein</fullName>
    </submittedName>
</protein>
<keyword evidence="1" id="KW-0862">Zinc</keyword>
<reference evidence="5" key="1">
    <citation type="submission" date="2010-08" db="EMBL/GenBank/DDBJ databases">
        <authorList>
            <consortium name="Caenorhabditis japonica Sequencing Consortium"/>
            <person name="Wilson R.K."/>
        </authorList>
    </citation>
    <scope>NUCLEOTIDE SEQUENCE [LARGE SCALE GENOMIC DNA]</scope>
    <source>
        <strain evidence="5">DF5081</strain>
    </source>
</reference>
<reference evidence="4" key="2">
    <citation type="submission" date="2022-06" db="UniProtKB">
        <authorList>
            <consortium name="EnsemblMetazoa"/>
        </authorList>
    </citation>
    <scope>IDENTIFICATION</scope>
    <source>
        <strain evidence="4">DF5081</strain>
    </source>
</reference>
<evidence type="ECO:0000313" key="5">
    <source>
        <dbReference type="Proteomes" id="UP000005237"/>
    </source>
</evidence>
<dbReference type="EnsemblMetazoa" id="CJA06816.1">
    <property type="protein sequence ID" value="CJA06816.1"/>
    <property type="gene ID" value="WBGene00126020"/>
</dbReference>
<feature type="compositionally biased region" description="Polar residues" evidence="2">
    <location>
        <begin position="169"/>
        <end position="179"/>
    </location>
</feature>
<evidence type="ECO:0000313" key="4">
    <source>
        <dbReference type="EnsemblMetazoa" id="CJA06816.1"/>
    </source>
</evidence>
<keyword evidence="1" id="KW-0479">Metal-binding</keyword>
<feature type="compositionally biased region" description="Polar residues" evidence="2">
    <location>
        <begin position="410"/>
        <end position="419"/>
    </location>
</feature>
<feature type="zinc finger region" description="C3H1-type" evidence="1">
    <location>
        <begin position="321"/>
        <end position="350"/>
    </location>
</feature>
<feature type="domain" description="C3H1-type" evidence="3">
    <location>
        <begin position="321"/>
        <end position="350"/>
    </location>
</feature>
<name>A0A8R1HNB5_CAEJA</name>
<dbReference type="InterPro" id="IPR000571">
    <property type="entry name" value="Znf_CCCH"/>
</dbReference>
<feature type="compositionally biased region" description="Basic and acidic residues" evidence="2">
    <location>
        <begin position="477"/>
        <end position="490"/>
    </location>
</feature>
<sequence length="499" mass="56929">MIMYSPTAPIKGILRAPGKKRQTRRIFFADTRGFPLTAVKEIERIALIHHSNNTDFRTFEKNEACLAKNQYATEEVDWNVITVRGGRRDKRELSESARREELRLSELNLMRGPTFGTFKAEFNPELDQIAQIDAQQYKPTLIPNERVPSEKHTLTVLRDLPLPGRPRPQSQVQPHPAPQNTYEQVSANVNNTVYQATIATTPSEYYTSAASTSDAPKSAIELPTNLKEMLAKLKSSGLVTSEDAPAAPATSFPLAAAMQTAQQMIASQQTSLNQQTNDEVRPEIVNGNHNYVGEFQSVEMYAQEERHQDTRQAEGWTQSSWKIQEPCAYFINRREGCNRGDQCRFIHDEDLMRQKQAGYHRGGHDDRGFRGGRRGTFRGGFRHTERDFRDRQNGFHDRPGRSEFDAVPQNDPSVMTQPAAQMEEQPVVKKRRVSRFDQRREDTPSSSSSSSSREYEVRPTRRNRFDEGPPATRSFRSRFDERPTNQDDRNGGFAGQRMC</sequence>
<feature type="compositionally biased region" description="Basic and acidic residues" evidence="2">
    <location>
        <begin position="382"/>
        <end position="404"/>
    </location>
</feature>
<accession>A0A8R1HNB5</accession>
<feature type="region of interest" description="Disordered" evidence="2">
    <location>
        <begin position="159"/>
        <end position="179"/>
    </location>
</feature>
<dbReference type="GO" id="GO:0008270">
    <property type="term" value="F:zinc ion binding"/>
    <property type="evidence" value="ECO:0007669"/>
    <property type="project" value="UniProtKB-KW"/>
</dbReference>
<keyword evidence="1" id="KW-0863">Zinc-finger</keyword>
<feature type="compositionally biased region" description="Basic and acidic residues" evidence="2">
    <location>
        <begin position="434"/>
        <end position="443"/>
    </location>
</feature>
<dbReference type="Gene3D" id="4.10.1000.10">
    <property type="entry name" value="Zinc finger, CCCH-type"/>
    <property type="match status" value="1"/>
</dbReference>
<keyword evidence="5" id="KW-1185">Reference proteome</keyword>
<dbReference type="Proteomes" id="UP000005237">
    <property type="component" value="Unassembled WGS sequence"/>
</dbReference>
<organism evidence="4 5">
    <name type="scientific">Caenorhabditis japonica</name>
    <dbReference type="NCBI Taxonomy" id="281687"/>
    <lineage>
        <taxon>Eukaryota</taxon>
        <taxon>Metazoa</taxon>
        <taxon>Ecdysozoa</taxon>
        <taxon>Nematoda</taxon>
        <taxon>Chromadorea</taxon>
        <taxon>Rhabditida</taxon>
        <taxon>Rhabditina</taxon>
        <taxon>Rhabditomorpha</taxon>
        <taxon>Rhabditoidea</taxon>
        <taxon>Rhabditidae</taxon>
        <taxon>Peloderinae</taxon>
        <taxon>Caenorhabditis</taxon>
    </lineage>
</organism>